<reference evidence="3" key="1">
    <citation type="submission" date="2015-07" db="EMBL/GenBank/DDBJ databases">
        <title>MeaNS - Measles Nucleotide Surveillance Program.</title>
        <authorList>
            <person name="Tran T."/>
            <person name="Druce J."/>
        </authorList>
    </citation>
    <scope>NUCLEOTIDE SEQUENCE</scope>
    <source>
        <strain evidence="3">UCB-OBI-ISO-001</strain>
        <tissue evidence="3">Gonad</tissue>
    </source>
</reference>
<dbReference type="PANTHER" id="PTHR48034">
    <property type="entry name" value="TRANSFORMER-2 SEX-DETERMINING PROTEIN-RELATED"/>
    <property type="match status" value="1"/>
</dbReference>
<dbReference type="SMART" id="SM00360">
    <property type="entry name" value="RRM"/>
    <property type="match status" value="1"/>
</dbReference>
<keyword evidence="1" id="KW-0694">RNA-binding</keyword>
<name>A0A0L8IF17_OCTBM</name>
<dbReference type="AlphaFoldDB" id="A0A0L8IF17"/>
<dbReference type="EMBL" id="KQ415854">
    <property type="protein sequence ID" value="KOG00055.1"/>
    <property type="molecule type" value="Genomic_DNA"/>
</dbReference>
<dbReference type="CDD" id="cd12366">
    <property type="entry name" value="RRM1_RBM45"/>
    <property type="match status" value="1"/>
</dbReference>
<evidence type="ECO:0000259" key="2">
    <source>
        <dbReference type="PROSITE" id="PS50102"/>
    </source>
</evidence>
<dbReference type="InterPro" id="IPR035979">
    <property type="entry name" value="RBD_domain_sf"/>
</dbReference>
<dbReference type="InterPro" id="IPR034203">
    <property type="entry name" value="RBM45_RRM1"/>
</dbReference>
<proteinExistence type="predicted"/>
<protein>
    <recommendedName>
        <fullName evidence="2">RRM domain-containing protein</fullName>
    </recommendedName>
</protein>
<dbReference type="STRING" id="37653.A0A0L8IF17"/>
<gene>
    <name evidence="3" type="ORF">OCBIM_22008446mg</name>
</gene>
<sequence length="107" mass="11944">MANHRYPPNSRLFIIAGKGISKDEYHKCFSKFGSIQDIWIVKDRQTNEEKGVVYIKFNKTSAAFLAMEEMNGKCIPGHPKLLKVSELTTLLSSTETLANQNPLSGIG</sequence>
<dbReference type="SUPFAM" id="SSF54928">
    <property type="entry name" value="RNA-binding domain, RBD"/>
    <property type="match status" value="1"/>
</dbReference>
<evidence type="ECO:0000313" key="3">
    <source>
        <dbReference type="EMBL" id="KOG00055.1"/>
    </source>
</evidence>
<dbReference type="InterPro" id="IPR000504">
    <property type="entry name" value="RRM_dom"/>
</dbReference>
<dbReference type="Pfam" id="PF00076">
    <property type="entry name" value="RRM_1"/>
    <property type="match status" value="1"/>
</dbReference>
<dbReference type="PROSITE" id="PS50102">
    <property type="entry name" value="RRM"/>
    <property type="match status" value="1"/>
</dbReference>
<dbReference type="Gene3D" id="3.30.70.330">
    <property type="match status" value="1"/>
</dbReference>
<dbReference type="InterPro" id="IPR012677">
    <property type="entry name" value="Nucleotide-bd_a/b_plait_sf"/>
</dbReference>
<accession>A0A0L8IF17</accession>
<feature type="domain" description="RRM" evidence="2">
    <location>
        <begin position="10"/>
        <end position="89"/>
    </location>
</feature>
<organism evidence="3">
    <name type="scientific">Octopus bimaculoides</name>
    <name type="common">California two-spotted octopus</name>
    <dbReference type="NCBI Taxonomy" id="37653"/>
    <lineage>
        <taxon>Eukaryota</taxon>
        <taxon>Metazoa</taxon>
        <taxon>Spiralia</taxon>
        <taxon>Lophotrochozoa</taxon>
        <taxon>Mollusca</taxon>
        <taxon>Cephalopoda</taxon>
        <taxon>Coleoidea</taxon>
        <taxon>Octopodiformes</taxon>
        <taxon>Octopoda</taxon>
        <taxon>Incirrata</taxon>
        <taxon>Octopodidae</taxon>
        <taxon>Octopus</taxon>
    </lineage>
</organism>
<dbReference type="OrthoDB" id="78437at2759"/>
<dbReference type="InterPro" id="IPR050441">
    <property type="entry name" value="RBM"/>
</dbReference>
<dbReference type="GO" id="GO:0003723">
    <property type="term" value="F:RNA binding"/>
    <property type="evidence" value="ECO:0007669"/>
    <property type="project" value="UniProtKB-UniRule"/>
</dbReference>
<evidence type="ECO:0000256" key="1">
    <source>
        <dbReference type="PROSITE-ProRule" id="PRU00176"/>
    </source>
</evidence>